<evidence type="ECO:0000256" key="4">
    <source>
        <dbReference type="ARBA" id="ARBA00022692"/>
    </source>
</evidence>
<evidence type="ECO:0000313" key="8">
    <source>
        <dbReference type="EMBL" id="QNQ09506.1"/>
    </source>
</evidence>
<keyword evidence="6 7" id="KW-0472">Membrane</keyword>
<comment type="similarity">
    <text evidence="2">Belongs to the UPF0410 family.</text>
</comment>
<proteinExistence type="inferred from homology"/>
<evidence type="ECO:0000256" key="3">
    <source>
        <dbReference type="ARBA" id="ARBA00022475"/>
    </source>
</evidence>
<reference evidence="8 9" key="1">
    <citation type="submission" date="2020-09" db="EMBL/GenBank/DDBJ databases">
        <title>Sphingomonas sp., a new species isolated from pork steak.</title>
        <authorList>
            <person name="Heidler von Heilborn D."/>
        </authorList>
    </citation>
    <scope>NUCLEOTIDE SEQUENCE [LARGE SCALE GENOMIC DNA]</scope>
    <source>
        <strain evidence="9">S8-3T</strain>
    </source>
</reference>
<evidence type="ECO:0000256" key="6">
    <source>
        <dbReference type="ARBA" id="ARBA00023136"/>
    </source>
</evidence>
<keyword evidence="9" id="KW-1185">Reference proteome</keyword>
<accession>A0A7H0LIK3</accession>
<dbReference type="Proteomes" id="UP000516148">
    <property type="component" value="Chromosome"/>
</dbReference>
<keyword evidence="4 7" id="KW-0812">Transmembrane</keyword>
<dbReference type="InterPro" id="IPR007341">
    <property type="entry name" value="Transgly_assoc"/>
</dbReference>
<dbReference type="EMBL" id="CP061038">
    <property type="protein sequence ID" value="QNQ09506.1"/>
    <property type="molecule type" value="Genomic_DNA"/>
</dbReference>
<dbReference type="RefSeq" id="WP_187761817.1">
    <property type="nucleotide sequence ID" value="NZ_CP061038.1"/>
</dbReference>
<feature type="transmembrane region" description="Helical" evidence="7">
    <location>
        <begin position="6"/>
        <end position="23"/>
    </location>
</feature>
<feature type="transmembrane region" description="Helical" evidence="7">
    <location>
        <begin position="30"/>
        <end position="48"/>
    </location>
</feature>
<evidence type="ECO:0000256" key="7">
    <source>
        <dbReference type="SAM" id="Phobius"/>
    </source>
</evidence>
<comment type="subcellular location">
    <subcellularLocation>
        <location evidence="1">Cell membrane</location>
        <topology evidence="1">Multi-pass membrane protein</topology>
    </subcellularLocation>
</comment>
<dbReference type="PANTHER" id="PTHR33884">
    <property type="entry name" value="UPF0410 PROTEIN YMGE"/>
    <property type="match status" value="1"/>
</dbReference>
<sequence>MDRSILGWLLIGLVAGILGKIIMPGKDPGGFIVTILVGIAGALLAGFIAQSMGWQIVGGWQNYAAATAGAVVLLALYRLVMTRRVR</sequence>
<evidence type="ECO:0000256" key="5">
    <source>
        <dbReference type="ARBA" id="ARBA00022989"/>
    </source>
</evidence>
<gene>
    <name evidence="8" type="ORF">H3Z74_23195</name>
</gene>
<evidence type="ECO:0000256" key="1">
    <source>
        <dbReference type="ARBA" id="ARBA00004651"/>
    </source>
</evidence>
<name>A0A7H0LIK3_9SPHN</name>
<evidence type="ECO:0000256" key="2">
    <source>
        <dbReference type="ARBA" id="ARBA00011006"/>
    </source>
</evidence>
<keyword evidence="5 7" id="KW-1133">Transmembrane helix</keyword>
<dbReference type="GO" id="GO:0005886">
    <property type="term" value="C:plasma membrane"/>
    <property type="evidence" value="ECO:0007669"/>
    <property type="project" value="UniProtKB-SubCell"/>
</dbReference>
<evidence type="ECO:0000313" key="9">
    <source>
        <dbReference type="Proteomes" id="UP000516148"/>
    </source>
</evidence>
<feature type="transmembrane region" description="Helical" evidence="7">
    <location>
        <begin position="60"/>
        <end position="80"/>
    </location>
</feature>
<dbReference type="KEGG" id="spap:H3Z74_23195"/>
<dbReference type="Pfam" id="PF04226">
    <property type="entry name" value="Transgly_assoc"/>
    <property type="match status" value="1"/>
</dbReference>
<dbReference type="AlphaFoldDB" id="A0A7H0LIK3"/>
<protein>
    <submittedName>
        <fullName evidence="8">GlsB/YeaQ/YmgE family stress response membrane protein</fullName>
    </submittedName>
</protein>
<dbReference type="PANTHER" id="PTHR33884:SF3">
    <property type="entry name" value="UPF0410 PROTEIN YMGE"/>
    <property type="match status" value="1"/>
</dbReference>
<organism evidence="8 9">
    <name type="scientific">Sphingomonas alpina</name>
    <dbReference type="NCBI Taxonomy" id="653931"/>
    <lineage>
        <taxon>Bacteria</taxon>
        <taxon>Pseudomonadati</taxon>
        <taxon>Pseudomonadota</taxon>
        <taxon>Alphaproteobacteria</taxon>
        <taxon>Sphingomonadales</taxon>
        <taxon>Sphingomonadaceae</taxon>
        <taxon>Sphingomonas</taxon>
    </lineage>
</organism>
<keyword evidence="3" id="KW-1003">Cell membrane</keyword>